<keyword evidence="2" id="KW-0812">Transmembrane</keyword>
<evidence type="ECO:0000256" key="2">
    <source>
        <dbReference type="SAM" id="Phobius"/>
    </source>
</evidence>
<evidence type="ECO:0000256" key="1">
    <source>
        <dbReference type="SAM" id="MobiDB-lite"/>
    </source>
</evidence>
<name>A0A1L2ZKI7_9MICC</name>
<feature type="compositionally biased region" description="Polar residues" evidence="1">
    <location>
        <begin position="20"/>
        <end position="31"/>
    </location>
</feature>
<feature type="region of interest" description="Disordered" evidence="1">
    <location>
        <begin position="325"/>
        <end position="357"/>
    </location>
</feature>
<dbReference type="KEGG" id="nae:BHE16_01645"/>
<accession>A0A1L2ZKI7</accession>
<dbReference type="STRING" id="556325.BHE16_01645"/>
<organism evidence="4 5">
    <name type="scientific">Neomicrococcus aestuarii</name>
    <dbReference type="NCBI Taxonomy" id="556325"/>
    <lineage>
        <taxon>Bacteria</taxon>
        <taxon>Bacillati</taxon>
        <taxon>Actinomycetota</taxon>
        <taxon>Actinomycetes</taxon>
        <taxon>Micrococcales</taxon>
        <taxon>Micrococcaceae</taxon>
        <taxon>Neomicrococcus</taxon>
    </lineage>
</organism>
<proteinExistence type="predicted"/>
<dbReference type="SUPFAM" id="SSF52540">
    <property type="entry name" value="P-loop containing nucleoside triphosphate hydrolases"/>
    <property type="match status" value="1"/>
</dbReference>
<keyword evidence="5" id="KW-1185">Reference proteome</keyword>
<feature type="transmembrane region" description="Helical" evidence="2">
    <location>
        <begin position="162"/>
        <end position="185"/>
    </location>
</feature>
<feature type="region of interest" description="Disordered" evidence="1">
    <location>
        <begin position="1"/>
        <end position="48"/>
    </location>
</feature>
<feature type="domain" description="YobI-like P-loop NTPase" evidence="3">
    <location>
        <begin position="72"/>
        <end position="483"/>
    </location>
</feature>
<evidence type="ECO:0000259" key="3">
    <source>
        <dbReference type="Pfam" id="PF20693"/>
    </source>
</evidence>
<dbReference type="Pfam" id="PF20693">
    <property type="entry name" value="YobI-ATPase"/>
    <property type="match status" value="1"/>
</dbReference>
<keyword evidence="2" id="KW-1133">Transmembrane helix</keyword>
<protein>
    <recommendedName>
        <fullName evidence="3">YobI-like P-loop NTPase domain-containing protein</fullName>
    </recommendedName>
</protein>
<evidence type="ECO:0000313" key="4">
    <source>
        <dbReference type="EMBL" id="APF39935.1"/>
    </source>
</evidence>
<sequence length="1281" mass="143104">MPPKNQVQSLEERAVGANTVRRSSAEESNSFVPLESDGASSDDHTSRDVVPEKKIKLKTLAPEYQGNHHGLYVRHLEQAIEDKRNRNIALTGRYGTGKSSVLDQFERTHQNDTVRISINTLGANENDEDLTNRIQKELVKQLVYRLKPGQVRRSRFARPKPLTAGSSFAQAFGITLIGLTLLWLFGVRPAKGWPGDGLTTDGQVLLGAAFFCLVLGGIWAIRWAIGDRFVSEVSTAGTKIALSEGPKTYFDSFLEEIVGFFEEVNPKYVIFEDLDRFNDPQIFESLRELNTLINASAHWKNKDEPLRFIYAIKDSLFEQLGAVPKVEEDKRDEEDPPCQSSNEDKGTKSRTTSAAKAASRPELDIAAEAVRRANRTKFFEIVIPIVPFLSHRNARDHLSDALRNLGFPKDFVSRQLQDLVARHTTDMRLMINICNEYAVFVERLLWNENPAPGMTPDHLFALVVYKNFHMADFEDIAQRTSTLDDLEQRHRTEVRALIEDLQECRRSEMLREALRSSRAATASTLGRRLNDMLVAFVQPTNIYNVTLVVGARTFPAEATQKIDFWAEVAANRSIKFNQAHTGRSGALDLDQINNLFPELKSAAHWLAPDAEKLARLTMQFDEDIANLRGADFMELAAYGKVPKERKPFAKWIREDLKSELARELVLKGFITRNFAEYSAIFYGSFVGVDVAYFYNHSVQQNQMYLDYKFTSPDAVGNLLEQVPSDFASTASALNIDVVEYLVRHDHERARELVAYVAAEDASEDVSAFLETFLNTRGVERDLFVQLLAEHPWKSVFEYVAGHESIPDLETRLRLFDSALLNARADDSYEIGEASTNLLDEHHSQINAISAEQDPDRVANIFGILEAAQMVVPELRALSRGIRECVVAKQMYEISVANLEQALEIETEPTLDAVRKDEHVWDYCRSHIDDYLKAVEDDESIESIVQSESVLVDLISEQQDDWTKDQIGAVIEGSSDSVKIADLNRVPEAFWPLLVQSGHVLPSAANVVEYIKKFGIDLEITGFLSPDGAKPVELLGLDEVKDAARAELTIKILNASDRFTTEERVKLAAQIRPSKGFELNTVTPASDQLLARGLEAGLFADDLQTFTHFAQGGWGAVSEAFGVSQNAAGFISPELVRGFVAELLKSSDVSSSLKKVVVNDLQRFVPTADVNALEAAGEFARAESLKLPLADVRRIASVTESESAVMRQLVLSKDEISADDVVGILVTLGEPYSKLAHGAGAKFDYPRNVPSLDTVFKRLETEGRIKIVRQKVGYGRIVEVLA</sequence>
<gene>
    <name evidence="4" type="ORF">BHE16_01645</name>
</gene>
<evidence type="ECO:0000313" key="5">
    <source>
        <dbReference type="Proteomes" id="UP000183530"/>
    </source>
</evidence>
<dbReference type="Proteomes" id="UP000183530">
    <property type="component" value="Chromosome"/>
</dbReference>
<dbReference type="InterPro" id="IPR027417">
    <property type="entry name" value="P-loop_NTPase"/>
</dbReference>
<dbReference type="InterPro" id="IPR048428">
    <property type="entry name" value="YobI-NTPase"/>
</dbReference>
<dbReference type="Gene3D" id="3.40.50.300">
    <property type="entry name" value="P-loop containing nucleotide triphosphate hydrolases"/>
    <property type="match status" value="1"/>
</dbReference>
<feature type="transmembrane region" description="Helical" evidence="2">
    <location>
        <begin position="205"/>
        <end position="225"/>
    </location>
</feature>
<dbReference type="EMBL" id="CP018135">
    <property type="protein sequence ID" value="APF39935.1"/>
    <property type="molecule type" value="Genomic_DNA"/>
</dbReference>
<reference evidence="4 5" key="1">
    <citation type="submission" date="2016-11" db="EMBL/GenBank/DDBJ databases">
        <title>Genome sequencing of Zhihengliuella aestuarii B18 antagonistic to Plasmodiophora brassicae.</title>
        <authorList>
            <person name="Luo Y."/>
        </authorList>
    </citation>
    <scope>NUCLEOTIDE SEQUENCE [LARGE SCALE GENOMIC DNA]</scope>
    <source>
        <strain evidence="4 5">B18</strain>
    </source>
</reference>
<keyword evidence="2" id="KW-0472">Membrane</keyword>